<protein>
    <submittedName>
        <fullName evidence="2">2610_t:CDS:1</fullName>
    </submittedName>
</protein>
<keyword evidence="3" id="KW-1185">Reference proteome</keyword>
<sequence>QGSLGRKSFGVAATTASSSRNTTRDRGSTSRGGSGRKPVRYRA</sequence>
<feature type="non-terminal residue" evidence="2">
    <location>
        <position position="43"/>
    </location>
</feature>
<feature type="non-terminal residue" evidence="2">
    <location>
        <position position="1"/>
    </location>
</feature>
<evidence type="ECO:0000313" key="2">
    <source>
        <dbReference type="EMBL" id="CAG8774828.1"/>
    </source>
</evidence>
<gene>
    <name evidence="2" type="ORF">ALEPTO_LOCUS14341</name>
</gene>
<dbReference type="AlphaFoldDB" id="A0A9N9NV42"/>
<name>A0A9N9NV42_9GLOM</name>
<accession>A0A9N9NV42</accession>
<evidence type="ECO:0000313" key="3">
    <source>
        <dbReference type="Proteomes" id="UP000789508"/>
    </source>
</evidence>
<organism evidence="2 3">
    <name type="scientific">Ambispora leptoticha</name>
    <dbReference type="NCBI Taxonomy" id="144679"/>
    <lineage>
        <taxon>Eukaryota</taxon>
        <taxon>Fungi</taxon>
        <taxon>Fungi incertae sedis</taxon>
        <taxon>Mucoromycota</taxon>
        <taxon>Glomeromycotina</taxon>
        <taxon>Glomeromycetes</taxon>
        <taxon>Archaeosporales</taxon>
        <taxon>Ambisporaceae</taxon>
        <taxon>Ambispora</taxon>
    </lineage>
</organism>
<reference evidence="2" key="1">
    <citation type="submission" date="2021-06" db="EMBL/GenBank/DDBJ databases">
        <authorList>
            <person name="Kallberg Y."/>
            <person name="Tangrot J."/>
            <person name="Rosling A."/>
        </authorList>
    </citation>
    <scope>NUCLEOTIDE SEQUENCE</scope>
    <source>
        <strain evidence="2">FL130A</strain>
    </source>
</reference>
<proteinExistence type="predicted"/>
<evidence type="ECO:0000256" key="1">
    <source>
        <dbReference type="SAM" id="MobiDB-lite"/>
    </source>
</evidence>
<dbReference type="EMBL" id="CAJVPS010054931">
    <property type="protein sequence ID" value="CAG8774828.1"/>
    <property type="molecule type" value="Genomic_DNA"/>
</dbReference>
<dbReference type="Proteomes" id="UP000789508">
    <property type="component" value="Unassembled WGS sequence"/>
</dbReference>
<feature type="region of interest" description="Disordered" evidence="1">
    <location>
        <begin position="1"/>
        <end position="43"/>
    </location>
</feature>
<comment type="caution">
    <text evidence="2">The sequence shown here is derived from an EMBL/GenBank/DDBJ whole genome shotgun (WGS) entry which is preliminary data.</text>
</comment>
<feature type="compositionally biased region" description="Low complexity" evidence="1">
    <location>
        <begin position="12"/>
        <end position="21"/>
    </location>
</feature>